<dbReference type="GO" id="GO:0008017">
    <property type="term" value="F:microtubule binding"/>
    <property type="evidence" value="ECO:0007669"/>
    <property type="project" value="TreeGrafter"/>
</dbReference>
<proteinExistence type="predicted"/>
<dbReference type="AlphaFoldDB" id="A0AAD5S528"/>
<feature type="region of interest" description="Disordered" evidence="1">
    <location>
        <begin position="141"/>
        <end position="186"/>
    </location>
</feature>
<feature type="compositionally biased region" description="Low complexity" evidence="1">
    <location>
        <begin position="151"/>
        <end position="186"/>
    </location>
</feature>
<name>A0AAD5S528_9FUNG</name>
<accession>A0AAD5S528</accession>
<comment type="caution">
    <text evidence="2">The sequence shown here is derived from an EMBL/GenBank/DDBJ whole genome shotgun (WGS) entry which is preliminary data.</text>
</comment>
<dbReference type="PANTHER" id="PTHR23314:SF0">
    <property type="entry name" value="SPERM-ASSOCIATED ANTIGEN 6"/>
    <property type="match status" value="1"/>
</dbReference>
<dbReference type="GO" id="GO:0003341">
    <property type="term" value="P:cilium movement"/>
    <property type="evidence" value="ECO:0007669"/>
    <property type="project" value="TreeGrafter"/>
</dbReference>
<evidence type="ECO:0000256" key="1">
    <source>
        <dbReference type="SAM" id="MobiDB-lite"/>
    </source>
</evidence>
<dbReference type="EMBL" id="JADGJD010001174">
    <property type="protein sequence ID" value="KAJ3046401.1"/>
    <property type="molecule type" value="Genomic_DNA"/>
</dbReference>
<dbReference type="GO" id="GO:0015630">
    <property type="term" value="C:microtubule cytoskeleton"/>
    <property type="evidence" value="ECO:0007669"/>
    <property type="project" value="TreeGrafter"/>
</dbReference>
<evidence type="ECO:0000313" key="2">
    <source>
        <dbReference type="EMBL" id="KAJ3046401.1"/>
    </source>
</evidence>
<reference evidence="2" key="1">
    <citation type="submission" date="2020-05" db="EMBL/GenBank/DDBJ databases">
        <title>Phylogenomic resolution of chytrid fungi.</title>
        <authorList>
            <person name="Stajich J.E."/>
            <person name="Amses K."/>
            <person name="Simmons R."/>
            <person name="Seto K."/>
            <person name="Myers J."/>
            <person name="Bonds A."/>
            <person name="Quandt C.A."/>
            <person name="Barry K."/>
            <person name="Liu P."/>
            <person name="Grigoriev I."/>
            <person name="Longcore J.E."/>
            <person name="James T.Y."/>
        </authorList>
    </citation>
    <scope>NUCLEOTIDE SEQUENCE</scope>
    <source>
        <strain evidence="2">JEL0318</strain>
    </source>
</reference>
<organism evidence="2 3">
    <name type="scientific">Rhizophlyctis rosea</name>
    <dbReference type="NCBI Taxonomy" id="64517"/>
    <lineage>
        <taxon>Eukaryota</taxon>
        <taxon>Fungi</taxon>
        <taxon>Fungi incertae sedis</taxon>
        <taxon>Chytridiomycota</taxon>
        <taxon>Chytridiomycota incertae sedis</taxon>
        <taxon>Chytridiomycetes</taxon>
        <taxon>Rhizophlyctidales</taxon>
        <taxon>Rhizophlyctidaceae</taxon>
        <taxon>Rhizophlyctis</taxon>
    </lineage>
</organism>
<dbReference type="Proteomes" id="UP001212841">
    <property type="component" value="Unassembled WGS sequence"/>
</dbReference>
<sequence>LTTKTKRALKCNLEKTLHLDALEPLLSLSTTPPNILKYVVAQFAKILPHDVGARRMFVTSGGLQRIQEIASAFAGSGAGVPGTLGQQQAVEKGGAGLSGLTGTKMGEYIMTINGCYPEEIVRYYSPGYSATLLDKIDEYTRSQDYSGGGRQQSQQQHGSQQLLPPLPGQDAGQQQGQQALPQGITA</sequence>
<keyword evidence="3" id="KW-1185">Reference proteome</keyword>
<feature type="non-terminal residue" evidence="2">
    <location>
        <position position="186"/>
    </location>
</feature>
<gene>
    <name evidence="2" type="primary">SPAG6_1</name>
    <name evidence="2" type="ORF">HK097_000886</name>
</gene>
<protein>
    <submittedName>
        <fullName evidence="2">Sperm-associated antigen 6</fullName>
    </submittedName>
</protein>
<dbReference type="PANTHER" id="PTHR23314">
    <property type="entry name" value="SPERM-ASSOCIATED ANTIGEN 6 ARMADILLO REPEAT-CONTAINING"/>
    <property type="match status" value="1"/>
</dbReference>
<evidence type="ECO:0000313" key="3">
    <source>
        <dbReference type="Proteomes" id="UP001212841"/>
    </source>
</evidence>